<keyword evidence="3 6" id="KW-1133">Transmembrane helix</keyword>
<evidence type="ECO:0000256" key="1">
    <source>
        <dbReference type="ARBA" id="ARBA00004167"/>
    </source>
</evidence>
<dbReference type="OrthoDB" id="9941159at2759"/>
<protein>
    <submittedName>
        <fullName evidence="8">(spotted green pufferfish) hypothetical protein</fullName>
    </submittedName>
</protein>
<gene>
    <name evidence="8" type="ORF">GSTENG00020487001</name>
</gene>
<feature type="compositionally biased region" description="Polar residues" evidence="5">
    <location>
        <begin position="673"/>
        <end position="687"/>
    </location>
</feature>
<dbReference type="InterPro" id="IPR055409">
    <property type="entry name" value="Beta-prop_FAM234A_B"/>
</dbReference>
<dbReference type="EMBL" id="CAAE01014653">
    <property type="protein sequence ID" value="CAG01656.1"/>
    <property type="molecule type" value="Genomic_DNA"/>
</dbReference>
<dbReference type="GO" id="GO:0016020">
    <property type="term" value="C:membrane"/>
    <property type="evidence" value="ECO:0007669"/>
    <property type="project" value="UniProtKB-SubCell"/>
</dbReference>
<evidence type="ECO:0000259" key="7">
    <source>
        <dbReference type="Pfam" id="PF23727"/>
    </source>
</evidence>
<evidence type="ECO:0000256" key="2">
    <source>
        <dbReference type="ARBA" id="ARBA00022692"/>
    </source>
</evidence>
<evidence type="ECO:0000256" key="3">
    <source>
        <dbReference type="ARBA" id="ARBA00022989"/>
    </source>
</evidence>
<dbReference type="PANTHER" id="PTHR21419:SF25">
    <property type="entry name" value="PROTEIN FAM234B"/>
    <property type="match status" value="1"/>
</dbReference>
<feature type="transmembrane region" description="Helical" evidence="6">
    <location>
        <begin position="142"/>
        <end position="162"/>
    </location>
</feature>
<comment type="caution">
    <text evidence="8">The sequence shown here is derived from an EMBL/GenBank/DDBJ whole genome shotgun (WGS) entry which is preliminary data.</text>
</comment>
<dbReference type="InterPro" id="IPR045232">
    <property type="entry name" value="FAM234"/>
</dbReference>
<keyword evidence="2 6" id="KW-0812">Transmembrane</keyword>
<dbReference type="InterPro" id="IPR028994">
    <property type="entry name" value="Integrin_alpha_N"/>
</dbReference>
<comment type="subcellular location">
    <subcellularLocation>
        <location evidence="1">Membrane</location>
        <topology evidence="1">Single-pass membrane protein</topology>
    </subcellularLocation>
</comment>
<feature type="region of interest" description="Disordered" evidence="5">
    <location>
        <begin position="648"/>
        <end position="688"/>
    </location>
</feature>
<dbReference type="KEGG" id="tng:GSTEN00020487G001"/>
<accession>Q4SCH6</accession>
<dbReference type="AlphaFoldDB" id="Q4SCH6"/>
<reference evidence="8" key="2">
    <citation type="submission" date="2004-02" db="EMBL/GenBank/DDBJ databases">
        <authorList>
            <consortium name="Genoscope"/>
            <consortium name="Whitehead Institute Centre for Genome Research"/>
        </authorList>
    </citation>
    <scope>NUCLEOTIDE SEQUENCE</scope>
</reference>
<evidence type="ECO:0000313" key="8">
    <source>
        <dbReference type="EMBL" id="CAG01656.1"/>
    </source>
</evidence>
<dbReference type="Pfam" id="PF23727">
    <property type="entry name" value="Beta-prop_FAM234A_B"/>
    <property type="match status" value="2"/>
</dbReference>
<feature type="compositionally biased region" description="Basic and acidic residues" evidence="5">
    <location>
        <begin position="86"/>
        <end position="106"/>
    </location>
</feature>
<feature type="compositionally biased region" description="Acidic residues" evidence="5">
    <location>
        <begin position="29"/>
        <end position="39"/>
    </location>
</feature>
<sequence length="803" mass="85674">MAAALSRALKLPGKKGPDLGEYDPLTQADSEDESEEDDLVLNYPRNGLGRDSRPGSGSAKLLGGRAGRRAGARGEAPEDEEEEDDWRDRPTAPEYWSHGRSERDGTGEDGGGPGPLGATGVAVHGTDPEEKRRRARRAIRSAFFLVPLVCAALIVLLSAFLIPCRNANLQRRLQWERALGAAGGITSAPLALWDVNGDSLEDVIVGVTESPNGTHAPGSKGRRVGGGGAFWPCGGLIGVSGPVCSVVALSAVGGQRRVSKVTAAPVMYIQGGPRHPGQEAPAVVLISRSTMTAVDGSTGKTVWSAPLRDIESQALLLPDLDGDSVPDLLVATLPADKASDLSLSLVSGLTGMKLGRPLSFNVTAQGKLIGPLLHQTQKEAFYVLFGLGKKLRRVHGGHVTVTGNIEAISLWDVYLAATGQMPVNQSLQRKDPVLEGLRRSNSSFIHLNRYAVHKSTAETPQGAFKTSRSRLVPWRVSGRFRPLCVDLICLLFSRGAQPVDLLFPLLAGFSSSHLSLDLVSRLNSSRSDWVLVDATNALSALRPEDMFKRWTFSAGPIHSQPAPGHFNDDGVPDLFIQSSANGIMQVKENGGRVKTKRMVSEEASPPGAGCRRCERAAPLGGRVRVSPCPFGSIGRLHLSRPIGLPLLGQRTNQSAGEHHQGNGESAPGKNTLRRTNGGLNVHPNDNQVRPGVAAAEPLIRRLFLLYPAYPTVLLELLNTTDTAVSSAVSYRDRQKDATYVVVSLRPTPESQPGAWTVSSTSLRAAVAKGSAVRLQQSNQTGEPGQAGEAEAKAFRRLTFKRQV</sequence>
<evidence type="ECO:0000256" key="5">
    <source>
        <dbReference type="SAM" id="MobiDB-lite"/>
    </source>
</evidence>
<dbReference type="SUPFAM" id="SSF69318">
    <property type="entry name" value="Integrin alpha N-terminal domain"/>
    <property type="match status" value="1"/>
</dbReference>
<feature type="region of interest" description="Disordered" evidence="5">
    <location>
        <begin position="1"/>
        <end position="129"/>
    </location>
</feature>
<proteinExistence type="predicted"/>
<evidence type="ECO:0000256" key="6">
    <source>
        <dbReference type="SAM" id="Phobius"/>
    </source>
</evidence>
<feature type="domain" description="FAM234A/B beta-propeller" evidence="7">
    <location>
        <begin position="700"/>
        <end position="780"/>
    </location>
</feature>
<organism evidence="8">
    <name type="scientific">Tetraodon nigroviridis</name>
    <name type="common">Spotted green pufferfish</name>
    <name type="synonym">Chelonodon nigroviridis</name>
    <dbReference type="NCBI Taxonomy" id="99883"/>
    <lineage>
        <taxon>Eukaryota</taxon>
        <taxon>Metazoa</taxon>
        <taxon>Chordata</taxon>
        <taxon>Craniata</taxon>
        <taxon>Vertebrata</taxon>
        <taxon>Euteleostomi</taxon>
        <taxon>Actinopterygii</taxon>
        <taxon>Neopterygii</taxon>
        <taxon>Teleostei</taxon>
        <taxon>Neoteleostei</taxon>
        <taxon>Acanthomorphata</taxon>
        <taxon>Eupercaria</taxon>
        <taxon>Tetraodontiformes</taxon>
        <taxon>Tetradontoidea</taxon>
        <taxon>Tetraodontidae</taxon>
        <taxon>Tetraodon</taxon>
    </lineage>
</organism>
<reference evidence="8" key="1">
    <citation type="journal article" date="2004" name="Nature">
        <title>Genome duplication in the teleost fish Tetraodon nigroviridis reveals the early vertebrate proto-karyotype.</title>
        <authorList>
            <person name="Jaillon O."/>
            <person name="Aury J.-M."/>
            <person name="Brunet F."/>
            <person name="Petit J.-L."/>
            <person name="Stange-Thomann N."/>
            <person name="Mauceli E."/>
            <person name="Bouneau L."/>
            <person name="Fischer C."/>
            <person name="Ozouf-Costaz C."/>
            <person name="Bernot A."/>
            <person name="Nicaud S."/>
            <person name="Jaffe D."/>
            <person name="Fisher S."/>
            <person name="Lutfalla G."/>
            <person name="Dossat C."/>
            <person name="Segurens B."/>
            <person name="Dasilva C."/>
            <person name="Salanoubat M."/>
            <person name="Levy M."/>
            <person name="Boudet N."/>
            <person name="Castellano S."/>
            <person name="Anthouard V."/>
            <person name="Jubin C."/>
            <person name="Castelli V."/>
            <person name="Katinka M."/>
            <person name="Vacherie B."/>
            <person name="Biemont C."/>
            <person name="Skalli Z."/>
            <person name="Cattolico L."/>
            <person name="Poulain J."/>
            <person name="De Berardinis V."/>
            <person name="Cruaud C."/>
            <person name="Duprat S."/>
            <person name="Brottier P."/>
            <person name="Coutanceau J.-P."/>
            <person name="Gouzy J."/>
            <person name="Parra G."/>
            <person name="Lardier G."/>
            <person name="Chapple C."/>
            <person name="McKernan K.J."/>
            <person name="McEwan P."/>
            <person name="Bosak S."/>
            <person name="Kellis M."/>
            <person name="Volff J.-N."/>
            <person name="Guigo R."/>
            <person name="Zody M.C."/>
            <person name="Mesirov J."/>
            <person name="Lindblad-Toh K."/>
            <person name="Birren B."/>
            <person name="Nusbaum C."/>
            <person name="Kahn D."/>
            <person name="Robinson-Rechavi M."/>
            <person name="Laudet V."/>
            <person name="Schachter V."/>
            <person name="Quetier F."/>
            <person name="Saurin W."/>
            <person name="Scarpelli C."/>
            <person name="Wincker P."/>
            <person name="Lander E.S."/>
            <person name="Weissenbach J."/>
            <person name="Roest Crollius H."/>
        </authorList>
    </citation>
    <scope>NUCLEOTIDE SEQUENCE [LARGE SCALE GENOMIC DNA]</scope>
</reference>
<dbReference type="PANTHER" id="PTHR21419">
    <property type="match status" value="1"/>
</dbReference>
<feature type="domain" description="FAM234A/B beta-propeller" evidence="7">
    <location>
        <begin position="190"/>
        <end position="391"/>
    </location>
</feature>
<feature type="compositionally biased region" description="Gly residues" evidence="5">
    <location>
        <begin position="108"/>
        <end position="117"/>
    </location>
</feature>
<keyword evidence="4 6" id="KW-0472">Membrane</keyword>
<evidence type="ECO:0000256" key="4">
    <source>
        <dbReference type="ARBA" id="ARBA00023136"/>
    </source>
</evidence>
<name>Q4SCH6_TETNG</name>